<keyword evidence="5" id="KW-1003">Cell membrane</keyword>
<keyword evidence="17" id="KW-0282">Flagellum</keyword>
<keyword evidence="6" id="KW-0547">Nucleotide-binding</keyword>
<evidence type="ECO:0000256" key="14">
    <source>
        <dbReference type="SAM" id="MobiDB-lite"/>
    </source>
</evidence>
<evidence type="ECO:0000313" key="17">
    <source>
        <dbReference type="EMBL" id="AEP30446.1"/>
    </source>
</evidence>
<evidence type="ECO:0000256" key="9">
    <source>
        <dbReference type="ARBA" id="ARBA00023134"/>
    </source>
</evidence>
<dbReference type="InterPro" id="IPR000897">
    <property type="entry name" value="SRP54_GTPase_dom"/>
</dbReference>
<feature type="compositionally biased region" description="Basic and acidic residues" evidence="14">
    <location>
        <begin position="158"/>
        <end position="173"/>
    </location>
</feature>
<evidence type="ECO:0000256" key="7">
    <source>
        <dbReference type="ARBA" id="ARBA00022795"/>
    </source>
</evidence>
<dbReference type="SUPFAM" id="SSF52540">
    <property type="entry name" value="P-loop containing nucleoside triphosphate hydrolases"/>
    <property type="match status" value="1"/>
</dbReference>
<evidence type="ECO:0000259" key="15">
    <source>
        <dbReference type="SMART" id="SM00382"/>
    </source>
</evidence>
<dbReference type="CDD" id="cd17873">
    <property type="entry name" value="FlhF"/>
    <property type="match status" value="1"/>
</dbReference>
<accession>G4QLV6</accession>
<dbReference type="OrthoDB" id="9778554at2"/>
<dbReference type="KEGG" id="gni:GNIT_2349"/>
<evidence type="ECO:0000259" key="16">
    <source>
        <dbReference type="SMART" id="SM00962"/>
    </source>
</evidence>
<evidence type="ECO:0000256" key="4">
    <source>
        <dbReference type="ARBA" id="ARBA00022448"/>
    </source>
</evidence>
<reference evidence="17 18" key="1">
    <citation type="journal article" date="2011" name="J. Bacteriol.">
        <title>Complete genome sequence of seawater bacterium Glaciecola nitratireducens FR1064T.</title>
        <authorList>
            <person name="Bian F."/>
            <person name="Qin Q.L."/>
            <person name="Xie B.B."/>
            <person name="Shu Y.L."/>
            <person name="Zhang X.Y."/>
            <person name="Yu Y."/>
            <person name="Chen B."/>
            <person name="Chen X.L."/>
            <person name="Zhou B.C."/>
            <person name="Zhang Y.Z."/>
        </authorList>
    </citation>
    <scope>NUCLEOTIDE SEQUENCE [LARGE SCALE GENOMIC DNA]</scope>
    <source>
        <strain evidence="18">JCM 12485 / KCTC 12276 / FR1064</strain>
    </source>
</reference>
<organism evidence="17 18">
    <name type="scientific">Glaciecola nitratireducens (strain JCM 12485 / KCTC 12276 / FR1064)</name>
    <dbReference type="NCBI Taxonomy" id="1085623"/>
    <lineage>
        <taxon>Bacteria</taxon>
        <taxon>Pseudomonadati</taxon>
        <taxon>Pseudomonadota</taxon>
        <taxon>Gammaproteobacteria</taxon>
        <taxon>Alteromonadales</taxon>
        <taxon>Alteromonadaceae</taxon>
        <taxon>Brumicola</taxon>
    </lineage>
</organism>
<dbReference type="EMBL" id="CP003060">
    <property type="protein sequence ID" value="AEP30446.1"/>
    <property type="molecule type" value="Genomic_DNA"/>
</dbReference>
<dbReference type="Gene3D" id="3.40.50.300">
    <property type="entry name" value="P-loop containing nucleotide triphosphate hydrolases"/>
    <property type="match status" value="1"/>
</dbReference>
<dbReference type="InterPro" id="IPR047040">
    <property type="entry name" value="FlhF__GTPase_dom"/>
</dbReference>
<keyword evidence="17" id="KW-0969">Cilium</keyword>
<keyword evidence="11" id="KW-1006">Bacterial flagellum protein export</keyword>
<evidence type="ECO:0000256" key="12">
    <source>
        <dbReference type="ARBA" id="ARBA00025337"/>
    </source>
</evidence>
<dbReference type="GO" id="GO:0005047">
    <property type="term" value="F:signal recognition particle binding"/>
    <property type="evidence" value="ECO:0007669"/>
    <property type="project" value="TreeGrafter"/>
</dbReference>
<gene>
    <name evidence="17" type="primary">flhF</name>
    <name evidence="17" type="ordered locus">GNIT_2349</name>
</gene>
<dbReference type="RefSeq" id="WP_014109319.1">
    <property type="nucleotide sequence ID" value="NC_016041.1"/>
</dbReference>
<evidence type="ECO:0000313" key="18">
    <source>
        <dbReference type="Proteomes" id="UP000009282"/>
    </source>
</evidence>
<feature type="domain" description="SRP54-type proteins GTP-binding" evidence="16">
    <location>
        <begin position="300"/>
        <end position="493"/>
    </location>
</feature>
<evidence type="ECO:0000256" key="6">
    <source>
        <dbReference type="ARBA" id="ARBA00022741"/>
    </source>
</evidence>
<keyword evidence="17" id="KW-0966">Cell projection</keyword>
<evidence type="ECO:0000256" key="11">
    <source>
        <dbReference type="ARBA" id="ARBA00023225"/>
    </source>
</evidence>
<keyword evidence="10" id="KW-0472">Membrane</keyword>
<evidence type="ECO:0000256" key="5">
    <source>
        <dbReference type="ARBA" id="ARBA00022475"/>
    </source>
</evidence>
<keyword evidence="9" id="KW-0342">GTP-binding</keyword>
<evidence type="ECO:0000256" key="1">
    <source>
        <dbReference type="ARBA" id="ARBA00004413"/>
    </source>
</evidence>
<comment type="similarity">
    <text evidence="2">Belongs to the GTP-binding SRP family.</text>
</comment>
<dbReference type="PANTHER" id="PTHR43134:SF3">
    <property type="entry name" value="FLAGELLAR BIOSYNTHESIS PROTEIN FLHF"/>
    <property type="match status" value="1"/>
</dbReference>
<evidence type="ECO:0000256" key="3">
    <source>
        <dbReference type="ARBA" id="ARBA00014919"/>
    </source>
</evidence>
<feature type="region of interest" description="Disordered" evidence="14">
    <location>
        <begin position="112"/>
        <end position="181"/>
    </location>
</feature>
<sequence>MKIRRFFGKDMREALKQVKDELGGDAVIMSNKKVADGVELVAAVDKETEMTKPAPTISLGRRSKNTPTLSEIIGDDGPDSLKALLEKQHAGKLVDENSDGFESVALSNAAYGRKNEQYTDKENSKQYSQQRSAQSPQPTQAVNQNQPRVSQAYADSQQAEKRRREAELTHEYARTPVTKPMDDFSMEHDFADSQASDLFSQDKSFSSNDGLDFIKSELASIRNVLQYQVNGLSDEKSKRKNPTHYFLGNKLLGMGISERLVEQLVSFLPPQATETEGWDYLLNLISNRLHIGGNDILQQSGIVALVGPTGTGKTTTVAKLAAKFAQKYGANEVAMITVDTYRIAAFEQLATYGKIIGCTVKKAQTSEELAHILYQLRHKKLVLIDTAGFSQRDARLVTQLNDYEKETTANIKKYLVLPAGAQYQVLHQTIQAYKNINLTGCIFSKLDECYSLGEALSVVIENDLRLSYVTDGQRVPEDIKLADAKNLIMVASKLYKKYALAHTSPLNSDEGVRAG</sequence>
<name>G4QLV6_GLANF</name>
<dbReference type="STRING" id="1085623.GNIT_2349"/>
<dbReference type="Proteomes" id="UP000009282">
    <property type="component" value="Chromosome"/>
</dbReference>
<comment type="subcellular location">
    <subcellularLocation>
        <location evidence="1">Cell membrane</location>
        <topology evidence="1">Peripheral membrane protein</topology>
        <orientation evidence="1">Cytoplasmic side</orientation>
    </subcellularLocation>
</comment>
<evidence type="ECO:0000256" key="13">
    <source>
        <dbReference type="NCBIfam" id="TIGR03499"/>
    </source>
</evidence>
<evidence type="ECO:0000256" key="8">
    <source>
        <dbReference type="ARBA" id="ARBA00022927"/>
    </source>
</evidence>
<dbReference type="eggNOG" id="COG1419">
    <property type="taxonomic scope" value="Bacteria"/>
</dbReference>
<proteinExistence type="inferred from homology"/>
<dbReference type="GO" id="GO:0006614">
    <property type="term" value="P:SRP-dependent cotranslational protein targeting to membrane"/>
    <property type="evidence" value="ECO:0007669"/>
    <property type="project" value="UniProtKB-UniRule"/>
</dbReference>
<dbReference type="InterPro" id="IPR027417">
    <property type="entry name" value="P-loop_NTPase"/>
</dbReference>
<feature type="region of interest" description="Disordered" evidence="14">
    <location>
        <begin position="55"/>
        <end position="76"/>
    </location>
</feature>
<dbReference type="GO" id="GO:0003924">
    <property type="term" value="F:GTPase activity"/>
    <property type="evidence" value="ECO:0007669"/>
    <property type="project" value="UniProtKB-UniRule"/>
</dbReference>
<feature type="domain" description="AAA+ ATPase" evidence="15">
    <location>
        <begin position="299"/>
        <end position="480"/>
    </location>
</feature>
<comment type="function">
    <text evidence="12">Necessary for flagellar biosynthesis. May be involved in translocation of the flagellum.</text>
</comment>
<keyword evidence="8" id="KW-0653">Protein transport</keyword>
<feature type="compositionally biased region" description="Basic and acidic residues" evidence="14">
    <location>
        <begin position="113"/>
        <end position="124"/>
    </location>
</feature>
<dbReference type="GO" id="GO:0005525">
    <property type="term" value="F:GTP binding"/>
    <property type="evidence" value="ECO:0007669"/>
    <property type="project" value="UniProtKB-UniRule"/>
</dbReference>
<feature type="compositionally biased region" description="Polar residues" evidence="14">
    <location>
        <begin position="125"/>
        <end position="157"/>
    </location>
</feature>
<keyword evidence="18" id="KW-1185">Reference proteome</keyword>
<dbReference type="GO" id="GO:0044781">
    <property type="term" value="P:bacterial-type flagellum organization"/>
    <property type="evidence" value="ECO:0007669"/>
    <property type="project" value="UniProtKB-UniRule"/>
</dbReference>
<evidence type="ECO:0000256" key="10">
    <source>
        <dbReference type="ARBA" id="ARBA00023136"/>
    </source>
</evidence>
<keyword evidence="4" id="KW-0813">Transport</keyword>
<keyword evidence="7" id="KW-1005">Bacterial flagellum biogenesis</keyword>
<dbReference type="AlphaFoldDB" id="G4QLV6"/>
<dbReference type="FunFam" id="3.40.50.300:FF:000695">
    <property type="entry name" value="Flagellar biosynthesis regulator FlhF"/>
    <property type="match status" value="1"/>
</dbReference>
<dbReference type="InterPro" id="IPR020006">
    <property type="entry name" value="FlhF"/>
</dbReference>
<dbReference type="Pfam" id="PF00448">
    <property type="entry name" value="SRP54"/>
    <property type="match status" value="1"/>
</dbReference>
<dbReference type="NCBIfam" id="TIGR03499">
    <property type="entry name" value="FlhF"/>
    <property type="match status" value="1"/>
</dbReference>
<evidence type="ECO:0000256" key="2">
    <source>
        <dbReference type="ARBA" id="ARBA00008531"/>
    </source>
</evidence>
<dbReference type="GO" id="GO:0005886">
    <property type="term" value="C:plasma membrane"/>
    <property type="evidence" value="ECO:0007669"/>
    <property type="project" value="UniProtKB-SubCell"/>
</dbReference>
<dbReference type="HOGENOM" id="CLU_009301_11_5_6"/>
<dbReference type="GO" id="GO:0015031">
    <property type="term" value="P:protein transport"/>
    <property type="evidence" value="ECO:0007669"/>
    <property type="project" value="UniProtKB-KW"/>
</dbReference>
<dbReference type="SMART" id="SM00382">
    <property type="entry name" value="AAA"/>
    <property type="match status" value="1"/>
</dbReference>
<protein>
    <recommendedName>
        <fullName evidence="3 13">Flagellar biosynthesis protein FlhF</fullName>
    </recommendedName>
</protein>
<dbReference type="PANTHER" id="PTHR43134">
    <property type="entry name" value="SIGNAL RECOGNITION PARTICLE RECEPTOR SUBUNIT ALPHA"/>
    <property type="match status" value="1"/>
</dbReference>
<dbReference type="SMART" id="SM00962">
    <property type="entry name" value="SRP54"/>
    <property type="match status" value="1"/>
</dbReference>
<dbReference type="InterPro" id="IPR003593">
    <property type="entry name" value="AAA+_ATPase"/>
</dbReference>